<comment type="caution">
    <text evidence="1">The sequence shown here is derived from an EMBL/GenBank/DDBJ whole genome shotgun (WGS) entry which is preliminary data.</text>
</comment>
<dbReference type="EMBL" id="JYDT01000156">
    <property type="protein sequence ID" value="KRY82934.1"/>
    <property type="molecule type" value="Genomic_DNA"/>
</dbReference>
<proteinExistence type="predicted"/>
<dbReference type="AlphaFoldDB" id="A0A0V1FA24"/>
<keyword evidence="2" id="KW-1185">Reference proteome</keyword>
<protein>
    <submittedName>
        <fullName evidence="1">Uncharacterized protein</fullName>
    </submittedName>
</protein>
<reference evidence="1 2" key="1">
    <citation type="submission" date="2015-01" db="EMBL/GenBank/DDBJ databases">
        <title>Evolution of Trichinella species and genotypes.</title>
        <authorList>
            <person name="Korhonen P.K."/>
            <person name="Edoardo P."/>
            <person name="Giuseppe L.R."/>
            <person name="Gasser R.B."/>
        </authorList>
    </citation>
    <scope>NUCLEOTIDE SEQUENCE [LARGE SCALE GENOMIC DNA]</scope>
    <source>
        <strain evidence="1">ISS470</strain>
    </source>
</reference>
<name>A0A0V1FA24_TRIPS</name>
<evidence type="ECO:0000313" key="2">
    <source>
        <dbReference type="Proteomes" id="UP000054995"/>
    </source>
</evidence>
<gene>
    <name evidence="1" type="ORF">T4D_14696</name>
</gene>
<evidence type="ECO:0000313" key="1">
    <source>
        <dbReference type="EMBL" id="KRY82934.1"/>
    </source>
</evidence>
<sequence length="67" mass="7623">MLIITYQPHPLTGQEQQRLGCTIIWQEGEGDSRAQARRVLKDDCLANTSLVNFIPPANRHKTRPLPK</sequence>
<dbReference type="Proteomes" id="UP000054995">
    <property type="component" value="Unassembled WGS sequence"/>
</dbReference>
<organism evidence="1 2">
    <name type="scientific">Trichinella pseudospiralis</name>
    <name type="common">Parasitic roundworm</name>
    <dbReference type="NCBI Taxonomy" id="6337"/>
    <lineage>
        <taxon>Eukaryota</taxon>
        <taxon>Metazoa</taxon>
        <taxon>Ecdysozoa</taxon>
        <taxon>Nematoda</taxon>
        <taxon>Enoplea</taxon>
        <taxon>Dorylaimia</taxon>
        <taxon>Trichinellida</taxon>
        <taxon>Trichinellidae</taxon>
        <taxon>Trichinella</taxon>
    </lineage>
</organism>
<accession>A0A0V1FA24</accession>